<dbReference type="Pfam" id="PF00768">
    <property type="entry name" value="Peptidase_S11"/>
    <property type="match status" value="1"/>
</dbReference>
<evidence type="ECO:0000256" key="19">
    <source>
        <dbReference type="PIRSR" id="PIRSR618044-2"/>
    </source>
</evidence>
<comment type="pathway">
    <text evidence="3">Cell wall biogenesis; peptidoglycan biosynthesis.</text>
</comment>
<feature type="chain" id="PRO_5009174776" description="serine-type D-Ala-D-Ala carboxypeptidase" evidence="21">
    <location>
        <begin position="30"/>
        <end position="395"/>
    </location>
</feature>
<dbReference type="GO" id="GO:0008360">
    <property type="term" value="P:regulation of cell shape"/>
    <property type="evidence" value="ECO:0007669"/>
    <property type="project" value="UniProtKB-KW"/>
</dbReference>
<keyword evidence="12" id="KW-0133">Cell shape</keyword>
<organism evidence="23 24">
    <name type="scientific">Vibrio rumoiensis 1S-45</name>
    <dbReference type="NCBI Taxonomy" id="1188252"/>
    <lineage>
        <taxon>Bacteria</taxon>
        <taxon>Pseudomonadati</taxon>
        <taxon>Pseudomonadota</taxon>
        <taxon>Gammaproteobacteria</taxon>
        <taxon>Vibrionales</taxon>
        <taxon>Vibrionaceae</taxon>
        <taxon>Vibrio</taxon>
    </lineage>
</organism>
<evidence type="ECO:0000313" key="24">
    <source>
        <dbReference type="Proteomes" id="UP000094070"/>
    </source>
</evidence>
<reference evidence="23 24" key="1">
    <citation type="journal article" date="2012" name="Science">
        <title>Ecological populations of bacteria act as socially cohesive units of antibiotic production and resistance.</title>
        <authorList>
            <person name="Cordero O.X."/>
            <person name="Wildschutte H."/>
            <person name="Kirkup B."/>
            <person name="Proehl S."/>
            <person name="Ngo L."/>
            <person name="Hussain F."/>
            <person name="Le Roux F."/>
            <person name="Mincer T."/>
            <person name="Polz M.F."/>
        </authorList>
    </citation>
    <scope>NUCLEOTIDE SEQUENCE [LARGE SCALE GENOMIC DNA]</scope>
    <source>
        <strain evidence="23 24">1S-45</strain>
    </source>
</reference>
<dbReference type="InterPro" id="IPR037167">
    <property type="entry name" value="Peptidase_S11_C_sf"/>
</dbReference>
<dbReference type="SMART" id="SM00936">
    <property type="entry name" value="PBP5_C"/>
    <property type="match status" value="1"/>
</dbReference>
<dbReference type="EC" id="3.4.16.4" evidence="5"/>
<evidence type="ECO:0000256" key="10">
    <source>
        <dbReference type="ARBA" id="ARBA00022729"/>
    </source>
</evidence>
<dbReference type="PRINTS" id="PR00725">
    <property type="entry name" value="DADACBPTASE1"/>
</dbReference>
<evidence type="ECO:0000256" key="15">
    <source>
        <dbReference type="ARBA" id="ARBA00023316"/>
    </source>
</evidence>
<dbReference type="AlphaFoldDB" id="A0A1E5E3C0"/>
<dbReference type="GO" id="GO:0006508">
    <property type="term" value="P:proteolysis"/>
    <property type="evidence" value="ECO:0007669"/>
    <property type="project" value="UniProtKB-KW"/>
</dbReference>
<protein>
    <recommendedName>
        <fullName evidence="5">serine-type D-Ala-D-Ala carboxypeptidase</fullName>
        <ecNumber evidence="5">3.4.16.4</ecNumber>
    </recommendedName>
</protein>
<name>A0A1E5E3C0_9VIBR</name>
<comment type="catalytic activity">
    <reaction evidence="16">
        <text>Preferential cleavage: (Ac)2-L-Lys-D-Ala-|-D-Ala. Also transpeptidation of peptidyl-alanyl moieties that are N-acyl substituents of D-alanine.</text>
        <dbReference type="EC" id="3.4.16.4"/>
    </reaction>
</comment>
<dbReference type="InterPro" id="IPR001967">
    <property type="entry name" value="Peptidase_S11_N"/>
</dbReference>
<proteinExistence type="inferred from homology"/>
<feature type="binding site" evidence="19">
    <location>
        <position position="236"/>
    </location>
    <ligand>
        <name>substrate</name>
    </ligand>
</feature>
<feature type="active site" description="Proton acceptor" evidence="18">
    <location>
        <position position="73"/>
    </location>
</feature>
<feature type="domain" description="Peptidase S11 D-Ala-D-Ala carboxypeptidase A C-terminal" evidence="22">
    <location>
        <begin position="286"/>
        <end position="376"/>
    </location>
</feature>
<comment type="caution">
    <text evidence="23">The sequence shown here is derived from an EMBL/GenBank/DDBJ whole genome shotgun (WGS) entry which is preliminary data.</text>
</comment>
<evidence type="ECO:0000256" key="21">
    <source>
        <dbReference type="SAM" id="SignalP"/>
    </source>
</evidence>
<dbReference type="InterPro" id="IPR018044">
    <property type="entry name" value="Peptidase_S11"/>
</dbReference>
<dbReference type="FunFam" id="3.40.710.10:FF:000001">
    <property type="entry name" value="D-alanyl-D-alanine serine-type carboxypeptidase"/>
    <property type="match status" value="1"/>
</dbReference>
<keyword evidence="9" id="KW-0645">Protease</keyword>
<keyword evidence="15" id="KW-0961">Cell wall biogenesis/degradation</keyword>
<dbReference type="Gene3D" id="2.60.410.10">
    <property type="entry name" value="D-Ala-D-Ala carboxypeptidase, C-terminal domain"/>
    <property type="match status" value="1"/>
</dbReference>
<feature type="active site" description="Acyl-ester intermediate" evidence="18">
    <location>
        <position position="70"/>
    </location>
</feature>
<evidence type="ECO:0000256" key="5">
    <source>
        <dbReference type="ARBA" id="ARBA00012448"/>
    </source>
</evidence>
<evidence type="ECO:0000256" key="7">
    <source>
        <dbReference type="ARBA" id="ARBA00022519"/>
    </source>
</evidence>
<comment type="subcellular location">
    <subcellularLocation>
        <location evidence="2">Cell inner membrane</location>
        <topology evidence="2">Peripheral membrane protein</topology>
    </subcellularLocation>
</comment>
<keyword evidence="10 21" id="KW-0732">Signal</keyword>
<evidence type="ECO:0000256" key="12">
    <source>
        <dbReference type="ARBA" id="ARBA00022960"/>
    </source>
</evidence>
<feature type="active site" evidence="18">
    <location>
        <position position="133"/>
    </location>
</feature>
<evidence type="ECO:0000256" key="4">
    <source>
        <dbReference type="ARBA" id="ARBA00007164"/>
    </source>
</evidence>
<dbReference type="Pfam" id="PF07943">
    <property type="entry name" value="PBP5_C"/>
    <property type="match status" value="1"/>
</dbReference>
<keyword evidence="8 23" id="KW-0121">Carboxypeptidase</keyword>
<dbReference type="SUPFAM" id="SSF56601">
    <property type="entry name" value="beta-lactamase/transpeptidase-like"/>
    <property type="match status" value="1"/>
</dbReference>
<evidence type="ECO:0000256" key="6">
    <source>
        <dbReference type="ARBA" id="ARBA00022475"/>
    </source>
</evidence>
<dbReference type="RefSeq" id="WP_017025627.1">
    <property type="nucleotide sequence ID" value="NZ_AJYK02000048.1"/>
</dbReference>
<keyword evidence="24" id="KW-1185">Reference proteome</keyword>
<evidence type="ECO:0000313" key="23">
    <source>
        <dbReference type="EMBL" id="OEF26280.1"/>
    </source>
</evidence>
<dbReference type="GO" id="GO:0005886">
    <property type="term" value="C:plasma membrane"/>
    <property type="evidence" value="ECO:0007669"/>
    <property type="project" value="UniProtKB-SubCell"/>
</dbReference>
<evidence type="ECO:0000256" key="8">
    <source>
        <dbReference type="ARBA" id="ARBA00022645"/>
    </source>
</evidence>
<evidence type="ECO:0000259" key="22">
    <source>
        <dbReference type="SMART" id="SM00936"/>
    </source>
</evidence>
<dbReference type="InterPro" id="IPR012338">
    <property type="entry name" value="Beta-lactam/transpept-like"/>
</dbReference>
<keyword evidence="11" id="KW-0378">Hydrolase</keyword>
<evidence type="ECO:0000256" key="13">
    <source>
        <dbReference type="ARBA" id="ARBA00022984"/>
    </source>
</evidence>
<comment type="pathway">
    <text evidence="17">Glycan biosynthesis.</text>
</comment>
<dbReference type="eggNOG" id="COG1686">
    <property type="taxonomic scope" value="Bacteria"/>
</dbReference>
<evidence type="ECO:0000256" key="2">
    <source>
        <dbReference type="ARBA" id="ARBA00004417"/>
    </source>
</evidence>
<evidence type="ECO:0000256" key="14">
    <source>
        <dbReference type="ARBA" id="ARBA00023136"/>
    </source>
</evidence>
<dbReference type="OrthoDB" id="9795979at2"/>
<dbReference type="GO" id="GO:0071555">
    <property type="term" value="P:cell wall organization"/>
    <property type="evidence" value="ECO:0007669"/>
    <property type="project" value="UniProtKB-KW"/>
</dbReference>
<dbReference type="PANTHER" id="PTHR21581">
    <property type="entry name" value="D-ALANYL-D-ALANINE CARBOXYPEPTIDASE"/>
    <property type="match status" value="1"/>
</dbReference>
<evidence type="ECO:0000256" key="17">
    <source>
        <dbReference type="ARBA" id="ARBA00060592"/>
    </source>
</evidence>
<keyword evidence="7" id="KW-0997">Cell inner membrane</keyword>
<feature type="signal peptide" evidence="21">
    <location>
        <begin position="1"/>
        <end position="29"/>
    </location>
</feature>
<dbReference type="GO" id="GO:0009252">
    <property type="term" value="P:peptidoglycan biosynthetic process"/>
    <property type="evidence" value="ECO:0007669"/>
    <property type="project" value="UniProtKB-UniPathway"/>
</dbReference>
<dbReference type="UniPathway" id="UPA00219"/>
<dbReference type="Proteomes" id="UP000094070">
    <property type="component" value="Unassembled WGS sequence"/>
</dbReference>
<dbReference type="GO" id="GO:0008658">
    <property type="term" value="F:penicillin binding"/>
    <property type="evidence" value="ECO:0007669"/>
    <property type="project" value="UniProtKB-ARBA"/>
</dbReference>
<evidence type="ECO:0000256" key="16">
    <source>
        <dbReference type="ARBA" id="ARBA00034000"/>
    </source>
</evidence>
<dbReference type="Gene3D" id="3.40.710.10">
    <property type="entry name" value="DD-peptidase/beta-lactamase superfamily"/>
    <property type="match status" value="1"/>
</dbReference>
<dbReference type="PANTHER" id="PTHR21581:SF6">
    <property type="entry name" value="TRAFFICKING PROTEIN PARTICLE COMPLEX SUBUNIT 12"/>
    <property type="match status" value="1"/>
</dbReference>
<evidence type="ECO:0000256" key="20">
    <source>
        <dbReference type="RuleBase" id="RU004016"/>
    </source>
</evidence>
<keyword evidence="6" id="KW-1003">Cell membrane</keyword>
<evidence type="ECO:0000256" key="1">
    <source>
        <dbReference type="ARBA" id="ARBA00003217"/>
    </source>
</evidence>
<comment type="similarity">
    <text evidence="4 20">Belongs to the peptidase S11 family.</text>
</comment>
<comment type="function">
    <text evidence="1">Removes C-terminal D-alanyl residues from sugar-peptide cell wall precursors.</text>
</comment>
<dbReference type="GO" id="GO:0009002">
    <property type="term" value="F:serine-type D-Ala-D-Ala carboxypeptidase activity"/>
    <property type="evidence" value="ECO:0007669"/>
    <property type="project" value="UniProtKB-EC"/>
</dbReference>
<dbReference type="SUPFAM" id="SSF69189">
    <property type="entry name" value="Penicillin-binding protein associated domain"/>
    <property type="match status" value="1"/>
</dbReference>
<dbReference type="EMBL" id="AJYK02000048">
    <property type="protein sequence ID" value="OEF26280.1"/>
    <property type="molecule type" value="Genomic_DNA"/>
</dbReference>
<sequence length="395" mass="43411">MKNTAKYLTSLLIPSLALSASLVSMNASAEDPIVVPNAPDIAAQSYVLMDYHSGKILAEQNMDERRHPASLTKMLTSYVIGQEIKSGGISRSDEVVVSENAWAKNFPDSSKMFIEVGKTVSVDLLNQGIIVDSGNDACVAMAEHIAGSEDSFVDLMNQWAAKIGMKNSHFVNVHGLDNDEHYSTAHDLAILGAALIRDVPEEYKIYSQKSFTYNGITQYNRNGLLWDKSMNVDGIKTGHTSGAGYNLVTSATEGDMRLVSVVMGTKSENARKAESKKLLQFGFRFFETVSPHKAGEEFVKEKIWMGDKSEISLGVNEDTFVTLPRGQAKNLAASFVLDKELKAPIAKGQVVGKLFYQLNGKDVAQYPLVAQEDVKEGGIFSRLIDYIVLLFQSWF</sequence>
<evidence type="ECO:0000256" key="18">
    <source>
        <dbReference type="PIRSR" id="PIRSR618044-1"/>
    </source>
</evidence>
<keyword evidence="14" id="KW-0472">Membrane</keyword>
<dbReference type="STRING" id="1188252.A1QC_06915"/>
<dbReference type="InterPro" id="IPR015956">
    <property type="entry name" value="Peniciliin-bd_prot_C_sf"/>
</dbReference>
<keyword evidence="13" id="KW-0573">Peptidoglycan synthesis</keyword>
<evidence type="ECO:0000256" key="3">
    <source>
        <dbReference type="ARBA" id="ARBA00004752"/>
    </source>
</evidence>
<accession>A0A1E5E3C0</accession>
<dbReference type="InterPro" id="IPR012907">
    <property type="entry name" value="Peptidase_S11_C"/>
</dbReference>
<gene>
    <name evidence="23" type="ORF">A1QC_06915</name>
</gene>
<evidence type="ECO:0000256" key="9">
    <source>
        <dbReference type="ARBA" id="ARBA00022670"/>
    </source>
</evidence>
<evidence type="ECO:0000256" key="11">
    <source>
        <dbReference type="ARBA" id="ARBA00022801"/>
    </source>
</evidence>